<dbReference type="InterPro" id="IPR002826">
    <property type="entry name" value="MptE-like"/>
</dbReference>
<evidence type="ECO:0000259" key="1">
    <source>
        <dbReference type="Pfam" id="PF01973"/>
    </source>
</evidence>
<keyword evidence="3" id="KW-1185">Reference proteome</keyword>
<dbReference type="PANTHER" id="PTHR41786">
    <property type="entry name" value="MOTILITY ACCESSORY FACTOR MAF"/>
    <property type="match status" value="1"/>
</dbReference>
<proteinExistence type="predicted"/>
<organism evidence="2 3">
    <name type="scientific">Desulforudis audaxviator (strain MP104C)</name>
    <dbReference type="NCBI Taxonomy" id="477974"/>
    <lineage>
        <taxon>Bacteria</taxon>
        <taxon>Bacillati</taxon>
        <taxon>Bacillota</taxon>
        <taxon>Clostridia</taxon>
        <taxon>Thermoanaerobacterales</taxon>
        <taxon>Candidatus Desulforudaceae</taxon>
        <taxon>Candidatus Desulforudis</taxon>
    </lineage>
</organism>
<gene>
    <name evidence="2" type="ordered locus">Daud_1780</name>
</gene>
<evidence type="ECO:0000313" key="3">
    <source>
        <dbReference type="Proteomes" id="UP000008544"/>
    </source>
</evidence>
<dbReference type="InterPro" id="IPR029063">
    <property type="entry name" value="SAM-dependent_MTases_sf"/>
</dbReference>
<evidence type="ECO:0000313" key="2">
    <source>
        <dbReference type="EMBL" id="ACA60276.1"/>
    </source>
</evidence>
<dbReference type="Pfam" id="PF01973">
    <property type="entry name" value="MptE-like"/>
    <property type="match status" value="1"/>
</dbReference>
<reference evidence="2 3" key="2">
    <citation type="journal article" date="2008" name="Science">
        <title>Environmental genomics reveals a single-species ecosystem deep within Earth.</title>
        <authorList>
            <person name="Chivian D."/>
            <person name="Brodie E.L."/>
            <person name="Alm E.J."/>
            <person name="Culley D.E."/>
            <person name="Dehal P.S."/>
            <person name="Desantis T.Z."/>
            <person name="Gihring T.M."/>
            <person name="Lapidus A."/>
            <person name="Lin L.H."/>
            <person name="Lowry S.R."/>
            <person name="Moser D.P."/>
            <person name="Richardson P.M."/>
            <person name="Southam G."/>
            <person name="Wanger G."/>
            <person name="Pratt L.M."/>
            <person name="Andersen G.L."/>
            <person name="Hazen T.C."/>
            <person name="Brockman F.J."/>
            <person name="Arkin A.P."/>
            <person name="Onstott T.C."/>
        </authorList>
    </citation>
    <scope>NUCLEOTIDE SEQUENCE [LARGE SCALE GENOMIC DNA]</scope>
    <source>
        <strain evidence="2 3">MP104C</strain>
    </source>
</reference>
<dbReference type="AlphaFoldDB" id="B1I5G8"/>
<accession>B1I5G8</accession>
<protein>
    <recommendedName>
        <fullName evidence="1">6-hydroxymethylpterin diphosphokinase MptE-like domain-containing protein</fullName>
    </recommendedName>
</protein>
<dbReference type="RefSeq" id="WP_012302855.1">
    <property type="nucleotide sequence ID" value="NC_010424.1"/>
</dbReference>
<dbReference type="OrthoDB" id="5291305at2"/>
<dbReference type="KEGG" id="dau:Daud_1780"/>
<name>B1I5G8_DESAP</name>
<sequence>MIWEQNLRAIRRRDPALAELLENTPSADGLDVITAKNGDPVPVWRNQPLASRYDPRREAQAWAAGIVNDVPSAGRAYLVFGLGLGYHLEALLQKDPGAHFMVFEIEPGWWRRLLELRDVRHLIKHKRVFIQPAFDFSAGSPVFDWLLQGTFAGEVKVAEIPAYRDLFPEAHHQWRQGVLDSLHHLRVGLATREHWKDVWLQNSIANLFAIFANPGVSDLLDSLTATPAVMVAAGPSLNEHLETLRGLVGRVPIIAAGTGVVPLVQAGIHPDYMVSIDPGEANYAALKDYLDLPDTTLVFFSSLHPRVAAEFRGPKVSAFADQEHLPQWLGELAGWNHKGVLPDAASVAIPTFKFILDLGCPEIILLGQDLSFLDPENFYAGRRKITVTDYLPRTNIAGETAYTTRQLLTMRRELEMYIAQANQRGRRVYNASRTGLPIAGAAPVDFAAWAREQAGRRFTRPESILGQPSPEEILEKLREPLATVRRELSTLRETAAAATLALAPLRDQNRPPDPLGAPALAGRVPPGTPGGYPQAARKATADQLSTAVPRLNQILNHTAYQKIIRRTVSNLDLLVRTRKLDLDTADAAQVRDFVTMLYNFATAVGGRAERYHAELRKIEPGKPDAL</sequence>
<dbReference type="EMBL" id="CP000860">
    <property type="protein sequence ID" value="ACA60276.1"/>
    <property type="molecule type" value="Genomic_DNA"/>
</dbReference>
<dbReference type="eggNOG" id="COG2604">
    <property type="taxonomic scope" value="Bacteria"/>
</dbReference>
<reference evidence="3" key="1">
    <citation type="submission" date="2007-10" db="EMBL/GenBank/DDBJ databases">
        <title>Complete sequence of chromosome of Desulforudis audaxviator MP104C.</title>
        <authorList>
            <person name="Copeland A."/>
            <person name="Lucas S."/>
            <person name="Lapidus A."/>
            <person name="Barry K."/>
            <person name="Glavina del Rio T."/>
            <person name="Dalin E."/>
            <person name="Tice H."/>
            <person name="Bruce D."/>
            <person name="Pitluck S."/>
            <person name="Lowry S.R."/>
            <person name="Larimer F."/>
            <person name="Land M.L."/>
            <person name="Hauser L."/>
            <person name="Kyrpides N."/>
            <person name="Ivanova N.N."/>
            <person name="Richardson P."/>
        </authorList>
    </citation>
    <scope>NUCLEOTIDE SEQUENCE [LARGE SCALE GENOMIC DNA]</scope>
    <source>
        <strain evidence="3">MP104C</strain>
    </source>
</reference>
<dbReference type="SUPFAM" id="SSF53335">
    <property type="entry name" value="S-adenosyl-L-methionine-dependent methyltransferases"/>
    <property type="match status" value="1"/>
</dbReference>
<dbReference type="HOGENOM" id="CLU_436624_0_0_9"/>
<dbReference type="Proteomes" id="UP000008544">
    <property type="component" value="Chromosome"/>
</dbReference>
<dbReference type="PANTHER" id="PTHR41786:SF1">
    <property type="entry name" value="6-HYDROXYMETHYLPTERIN DIPHOSPHOKINASE MPTE-LIKE DOMAIN-CONTAINING PROTEIN"/>
    <property type="match status" value="1"/>
</dbReference>
<feature type="domain" description="6-hydroxymethylpterin diphosphokinase MptE-like" evidence="1">
    <location>
        <begin position="202"/>
        <end position="373"/>
    </location>
</feature>
<dbReference type="STRING" id="477974.Daud_1780"/>